<organism evidence="2 3">
    <name type="scientific">Nocardia suismassiliense</name>
    <dbReference type="NCBI Taxonomy" id="2077092"/>
    <lineage>
        <taxon>Bacteria</taxon>
        <taxon>Bacillati</taxon>
        <taxon>Actinomycetota</taxon>
        <taxon>Actinomycetes</taxon>
        <taxon>Mycobacteriales</taxon>
        <taxon>Nocardiaceae</taxon>
        <taxon>Nocardia</taxon>
    </lineage>
</organism>
<accession>A0ABW6R5S7</accession>
<gene>
    <name evidence="2" type="ORF">ACFYV7_39190</name>
</gene>
<reference evidence="2 3" key="1">
    <citation type="submission" date="2024-10" db="EMBL/GenBank/DDBJ databases">
        <title>The Natural Products Discovery Center: Release of the First 8490 Sequenced Strains for Exploring Actinobacteria Biosynthetic Diversity.</title>
        <authorList>
            <person name="Kalkreuter E."/>
            <person name="Kautsar S.A."/>
            <person name="Yang D."/>
            <person name="Bader C.D."/>
            <person name="Teijaro C.N."/>
            <person name="Fluegel L."/>
            <person name="Davis C.M."/>
            <person name="Simpson J.R."/>
            <person name="Lauterbach L."/>
            <person name="Steele A.D."/>
            <person name="Gui C."/>
            <person name="Meng S."/>
            <person name="Li G."/>
            <person name="Viehrig K."/>
            <person name="Ye F."/>
            <person name="Su P."/>
            <person name="Kiefer A.F."/>
            <person name="Nichols A."/>
            <person name="Cepeda A.J."/>
            <person name="Yan W."/>
            <person name="Fan B."/>
            <person name="Jiang Y."/>
            <person name="Adhikari A."/>
            <person name="Zheng C.-J."/>
            <person name="Schuster L."/>
            <person name="Cowan T.M."/>
            <person name="Smanski M.J."/>
            <person name="Chevrette M.G."/>
            <person name="De Carvalho L.P.S."/>
            <person name="Shen B."/>
        </authorList>
    </citation>
    <scope>NUCLEOTIDE SEQUENCE [LARGE SCALE GENOMIC DNA]</scope>
    <source>
        <strain evidence="2 3">NPDC003040</strain>
    </source>
</reference>
<dbReference type="Proteomes" id="UP001601948">
    <property type="component" value="Unassembled WGS sequence"/>
</dbReference>
<sequence length="152" mass="17143">MESEPEFLTRVLKGIDRWFTDDSNLDQARQLITGRLHTLTTQPGHPADTDPDDPILELVATELHRLRRADATVTIRTRGGFSHHDLRINAVRRHHIVVHYVHHGDCPGFLLPLAYIESIHPLPDPSHGPDPTTRPSPAVVPGPPHHEPSRHR</sequence>
<protein>
    <submittedName>
        <fullName evidence="2">Uncharacterized protein</fullName>
    </submittedName>
</protein>
<comment type="caution">
    <text evidence="2">The sequence shown here is derived from an EMBL/GenBank/DDBJ whole genome shotgun (WGS) entry which is preliminary data.</text>
</comment>
<evidence type="ECO:0000313" key="3">
    <source>
        <dbReference type="Proteomes" id="UP001601948"/>
    </source>
</evidence>
<keyword evidence="3" id="KW-1185">Reference proteome</keyword>
<dbReference type="EMBL" id="JBIAPI010000016">
    <property type="protein sequence ID" value="MFF3228872.1"/>
    <property type="molecule type" value="Genomic_DNA"/>
</dbReference>
<name>A0ABW6R5S7_9NOCA</name>
<feature type="region of interest" description="Disordered" evidence="1">
    <location>
        <begin position="122"/>
        <end position="152"/>
    </location>
</feature>
<evidence type="ECO:0000256" key="1">
    <source>
        <dbReference type="SAM" id="MobiDB-lite"/>
    </source>
</evidence>
<feature type="compositionally biased region" description="Pro residues" evidence="1">
    <location>
        <begin position="122"/>
        <end position="143"/>
    </location>
</feature>
<evidence type="ECO:0000313" key="2">
    <source>
        <dbReference type="EMBL" id="MFF3228872.1"/>
    </source>
</evidence>
<dbReference type="RefSeq" id="WP_387726017.1">
    <property type="nucleotide sequence ID" value="NZ_JBIAPI010000016.1"/>
</dbReference>
<proteinExistence type="predicted"/>